<evidence type="ECO:0000256" key="1">
    <source>
        <dbReference type="ARBA" id="ARBA00008773"/>
    </source>
</evidence>
<dbReference type="AlphaFoldDB" id="A0AA88W496"/>
<dbReference type="Proteomes" id="UP001188597">
    <property type="component" value="Unassembled WGS sequence"/>
</dbReference>
<dbReference type="InterPro" id="IPR017853">
    <property type="entry name" value="GH"/>
</dbReference>
<dbReference type="Pfam" id="PF00332">
    <property type="entry name" value="Glyco_hydro_17"/>
    <property type="match status" value="1"/>
</dbReference>
<protein>
    <recommendedName>
        <fullName evidence="8">Glucan endo-1,3-beta-D-glucosidase</fullName>
    </recommendedName>
</protein>
<evidence type="ECO:0008006" key="8">
    <source>
        <dbReference type="Google" id="ProtNLM"/>
    </source>
</evidence>
<evidence type="ECO:0000256" key="3">
    <source>
        <dbReference type="ARBA" id="ARBA00023295"/>
    </source>
</evidence>
<evidence type="ECO:0000256" key="5">
    <source>
        <dbReference type="RuleBase" id="RU004336"/>
    </source>
</evidence>
<dbReference type="Gene3D" id="3.20.20.80">
    <property type="entry name" value="Glycosidases"/>
    <property type="match status" value="1"/>
</dbReference>
<dbReference type="GO" id="GO:0005975">
    <property type="term" value="P:carbohydrate metabolic process"/>
    <property type="evidence" value="ECO:0007669"/>
    <property type="project" value="InterPro"/>
</dbReference>
<gene>
    <name evidence="6" type="ORF">RJ639_045299</name>
</gene>
<keyword evidence="3 5" id="KW-0326">Glycosidase</keyword>
<dbReference type="InterPro" id="IPR000490">
    <property type="entry name" value="Glyco_hydro_17"/>
</dbReference>
<comment type="caution">
    <text evidence="6">The sequence shown here is derived from an EMBL/GenBank/DDBJ whole genome shotgun (WGS) entry which is preliminary data.</text>
</comment>
<accession>A0AA88W496</accession>
<sequence length="338" mass="36606">MNAQIGISETKIGVCYGMKGNDLPSYADVIGLYKKYSISNVRLFDPSPDALNALKGQEIAVVLGVLNSDIPNLAGSQDFADQWVTNFITPYKNDIPFSYISVGNEVIPGEYATNVAPAMQNIQNTLDKQGITTIKVTTVLSSAALANSYPPSATTFAPEAHESMVQVLSFLAAHESPLMINVYPYFAYASDPVNVHLDYAQFTASGPVVVDGSLSYQNLFDAIVDGVYWAMEKEGKSDVAVVVSETGWPSAGNGQYTSPELAATYNKNFVQHISANGTPKRPNALIEGFIFAMFNENLKPEGVEQNFGLFYPNMEPVYSVFPPPGQLYQVGGKAPKNH</sequence>
<keyword evidence="7" id="KW-1185">Reference proteome</keyword>
<evidence type="ECO:0000313" key="6">
    <source>
        <dbReference type="EMBL" id="KAK3020871.1"/>
    </source>
</evidence>
<comment type="similarity">
    <text evidence="1 4">Belongs to the glycosyl hydrolase 17 family.</text>
</comment>
<proteinExistence type="inferred from homology"/>
<evidence type="ECO:0000256" key="2">
    <source>
        <dbReference type="ARBA" id="ARBA00022801"/>
    </source>
</evidence>
<name>A0AA88W496_9ASTE</name>
<evidence type="ECO:0000256" key="4">
    <source>
        <dbReference type="RuleBase" id="RU004335"/>
    </source>
</evidence>
<evidence type="ECO:0000313" key="7">
    <source>
        <dbReference type="Proteomes" id="UP001188597"/>
    </source>
</evidence>
<dbReference type="EMBL" id="JAVXUP010000792">
    <property type="protein sequence ID" value="KAK3020871.1"/>
    <property type="molecule type" value="Genomic_DNA"/>
</dbReference>
<reference evidence="6" key="1">
    <citation type="submission" date="2022-12" db="EMBL/GenBank/DDBJ databases">
        <title>Draft genome assemblies for two species of Escallonia (Escalloniales).</title>
        <authorList>
            <person name="Chanderbali A."/>
            <person name="Dervinis C."/>
            <person name="Anghel I."/>
            <person name="Soltis D."/>
            <person name="Soltis P."/>
            <person name="Zapata F."/>
        </authorList>
    </citation>
    <scope>NUCLEOTIDE SEQUENCE</scope>
    <source>
        <strain evidence="6">UCBG64.0493</strain>
        <tissue evidence="6">Leaf</tissue>
    </source>
</reference>
<dbReference type="GO" id="GO:0004553">
    <property type="term" value="F:hydrolase activity, hydrolyzing O-glycosyl compounds"/>
    <property type="evidence" value="ECO:0007669"/>
    <property type="project" value="InterPro"/>
</dbReference>
<dbReference type="PROSITE" id="PS00587">
    <property type="entry name" value="GLYCOSYL_HYDROL_F17"/>
    <property type="match status" value="1"/>
</dbReference>
<keyword evidence="2 5" id="KW-0378">Hydrolase</keyword>
<dbReference type="FunFam" id="3.20.20.80:FF:000010">
    <property type="entry name" value="glucan endo-1,3-beta-glucosidase, basic"/>
    <property type="match status" value="1"/>
</dbReference>
<organism evidence="6 7">
    <name type="scientific">Escallonia herrerae</name>
    <dbReference type="NCBI Taxonomy" id="1293975"/>
    <lineage>
        <taxon>Eukaryota</taxon>
        <taxon>Viridiplantae</taxon>
        <taxon>Streptophyta</taxon>
        <taxon>Embryophyta</taxon>
        <taxon>Tracheophyta</taxon>
        <taxon>Spermatophyta</taxon>
        <taxon>Magnoliopsida</taxon>
        <taxon>eudicotyledons</taxon>
        <taxon>Gunneridae</taxon>
        <taxon>Pentapetalae</taxon>
        <taxon>asterids</taxon>
        <taxon>campanulids</taxon>
        <taxon>Escalloniales</taxon>
        <taxon>Escalloniaceae</taxon>
        <taxon>Escallonia</taxon>
    </lineage>
</organism>
<dbReference type="InterPro" id="IPR044965">
    <property type="entry name" value="Glyco_hydro_17_plant"/>
</dbReference>
<dbReference type="PANTHER" id="PTHR32227">
    <property type="entry name" value="GLUCAN ENDO-1,3-BETA-GLUCOSIDASE BG1-RELATED-RELATED"/>
    <property type="match status" value="1"/>
</dbReference>
<dbReference type="SUPFAM" id="SSF51445">
    <property type="entry name" value="(Trans)glycosidases"/>
    <property type="match status" value="1"/>
</dbReference>